<sequence>NATRFRPPTQLAKHVQPNTNHQEQPPPPLW</sequence>
<feature type="region of interest" description="Disordered" evidence="1">
    <location>
        <begin position="1"/>
        <end position="30"/>
    </location>
</feature>
<dbReference type="Proteomes" id="UP000676336">
    <property type="component" value="Unassembled WGS sequence"/>
</dbReference>
<comment type="caution">
    <text evidence="2">The sequence shown here is derived from an EMBL/GenBank/DDBJ whole genome shotgun (WGS) entry which is preliminary data.</text>
</comment>
<dbReference type="EMBL" id="CAJOBI010320744">
    <property type="protein sequence ID" value="CAF5184632.1"/>
    <property type="molecule type" value="Genomic_DNA"/>
</dbReference>
<proteinExistence type="predicted"/>
<accession>A0A8S3HJG1</accession>
<evidence type="ECO:0000313" key="3">
    <source>
        <dbReference type="Proteomes" id="UP000676336"/>
    </source>
</evidence>
<dbReference type="AlphaFoldDB" id="A0A8S3HJG1"/>
<evidence type="ECO:0000256" key="1">
    <source>
        <dbReference type="SAM" id="MobiDB-lite"/>
    </source>
</evidence>
<evidence type="ECO:0000313" key="2">
    <source>
        <dbReference type="EMBL" id="CAF5184632.1"/>
    </source>
</evidence>
<gene>
    <name evidence="2" type="ORF">SMN809_LOCUS70075</name>
</gene>
<name>A0A8S3HJG1_9BILA</name>
<organism evidence="2 3">
    <name type="scientific">Rotaria magnacalcarata</name>
    <dbReference type="NCBI Taxonomy" id="392030"/>
    <lineage>
        <taxon>Eukaryota</taxon>
        <taxon>Metazoa</taxon>
        <taxon>Spiralia</taxon>
        <taxon>Gnathifera</taxon>
        <taxon>Rotifera</taxon>
        <taxon>Eurotatoria</taxon>
        <taxon>Bdelloidea</taxon>
        <taxon>Philodinida</taxon>
        <taxon>Philodinidae</taxon>
        <taxon>Rotaria</taxon>
    </lineage>
</organism>
<reference evidence="2" key="1">
    <citation type="submission" date="2021-02" db="EMBL/GenBank/DDBJ databases">
        <authorList>
            <person name="Nowell W R."/>
        </authorList>
    </citation>
    <scope>NUCLEOTIDE SEQUENCE</scope>
</reference>
<feature type="non-terminal residue" evidence="2">
    <location>
        <position position="1"/>
    </location>
</feature>
<protein>
    <submittedName>
        <fullName evidence="2">Uncharacterized protein</fullName>
    </submittedName>
</protein>